<sequence length="1094" mass="121443">MPGIKGKRIPGRAGRFDPSEPLHMTTRRAAKGVTVNGSPSLNGSTEGSEGRRGSFDDARPVTSHSNGSQFSVKSRRLSEISPPVVTPDNHVNGSHYPNEQRDSRSKSKQLSPEQQSPSPSRKRKRSSSPPAQATIAQQFSNIVDTSFESYDREPTYDDDVDMVEVVHHDELSDREVLSSQVSSQSEEVVNADEVMAEASMDITPAVSRLMSPETSQSNSPENTSLAKPLGAALAEVAQAAQDEPYDRDDAIDAVEDIEDAEEVDDPARSDGDVRPRRGRFGGRRRAKHNNPTVERAMQRQSELKSAYRVMARAQKAVLVEIAQRTIDGLETTSGLHADAIEYATVKAGLDAAFEERRTQVQAQHELSMSQLKATLESHQYAQRWKCRDQFQMMRDEQLDQVEIQVLTIARAAQLDVTDAGYETEHEDDIIPRPKGMGYRWKRTKALDHIYDSRSRLALETRQATTDMERRLEMRKLLAAVGEEDTPVELLGFTVRDSALRDMAVEKNSSIRNVAFLAEAVAEIARQSIAIIPNEQALGLQLLGDLASRPSIVGSVPPPDHSRGSRDSLVGQMPSKRVPPHLQLQTNHGPNGIPVEMSPRTTQALGDRFGSSMPPPRTPRQGISAFIRSPEVTRADHALPSPMKNAERSGIWPPSPMQLSNSRPASRRESFSETKNRGTDFTHPYNDRQPDNESTPIRSNDLGDDFSLRREYPEASDDLVDRQKSSEVGRLRFGFPTRDERLFATKQNGQGGRGEQESVKDEAPPTFNRLDNRPPPWADAANQPGAVDARNHDAMASHHRKRTTSFDSRPSPPPLHSSAAFSVHDFRHSNLHEDEQHRQRHKGFKTDFNKKLSKEERGGLTRRAFSKDVKRLSTSDLRRPGPASAVSPTATTPGYASSPVDRTAPPFTWQGPPPPQHSPLGPSPASVYGQLPYGYHPQPHYPASTQGYDYHQHRNSLPPQNPGSVWNQRSPLYAVPQQQHPPPPGVPPDQYHRYPPPLLPGYQPNFPPHIPPTSHPQSASVSVFPTFGGQPLAPATTNPGYHPSGFRAAHPLPAFAQQAQQTQNNNFGPRRRTQSDTNHTMYNKFQPWQPPGSRR</sequence>
<protein>
    <submittedName>
        <fullName evidence="1">Uncharacterized protein</fullName>
    </submittedName>
</protein>
<gene>
    <name evidence="1" type="ORF">LTR37_004166</name>
</gene>
<evidence type="ECO:0000313" key="2">
    <source>
        <dbReference type="Proteomes" id="UP001281147"/>
    </source>
</evidence>
<accession>A0ACC3NP81</accession>
<dbReference type="Proteomes" id="UP001281147">
    <property type="component" value="Unassembled WGS sequence"/>
</dbReference>
<dbReference type="EMBL" id="JAUTXU010000025">
    <property type="protein sequence ID" value="KAK3719629.1"/>
    <property type="molecule type" value="Genomic_DNA"/>
</dbReference>
<reference evidence="1" key="1">
    <citation type="submission" date="2023-07" db="EMBL/GenBank/DDBJ databases">
        <title>Black Yeasts Isolated from many extreme environments.</title>
        <authorList>
            <person name="Coleine C."/>
            <person name="Stajich J.E."/>
            <person name="Selbmann L."/>
        </authorList>
    </citation>
    <scope>NUCLEOTIDE SEQUENCE</scope>
    <source>
        <strain evidence="1">CCFEE 5714</strain>
    </source>
</reference>
<name>A0ACC3NP81_9PEZI</name>
<organism evidence="1 2">
    <name type="scientific">Vermiconidia calcicola</name>
    <dbReference type="NCBI Taxonomy" id="1690605"/>
    <lineage>
        <taxon>Eukaryota</taxon>
        <taxon>Fungi</taxon>
        <taxon>Dikarya</taxon>
        <taxon>Ascomycota</taxon>
        <taxon>Pezizomycotina</taxon>
        <taxon>Dothideomycetes</taxon>
        <taxon>Dothideomycetidae</taxon>
        <taxon>Mycosphaerellales</taxon>
        <taxon>Extremaceae</taxon>
        <taxon>Vermiconidia</taxon>
    </lineage>
</organism>
<proteinExistence type="predicted"/>
<evidence type="ECO:0000313" key="1">
    <source>
        <dbReference type="EMBL" id="KAK3719629.1"/>
    </source>
</evidence>
<comment type="caution">
    <text evidence="1">The sequence shown here is derived from an EMBL/GenBank/DDBJ whole genome shotgun (WGS) entry which is preliminary data.</text>
</comment>
<keyword evidence="2" id="KW-1185">Reference proteome</keyword>